<accession>A0ABV3Q3Y2</accession>
<evidence type="ECO:0000256" key="2">
    <source>
        <dbReference type="ARBA" id="ARBA00022448"/>
    </source>
</evidence>
<keyword evidence="6 7" id="KW-0472">Membrane</keyword>
<dbReference type="Pfam" id="PF19300">
    <property type="entry name" value="BPD_transp_1_N"/>
    <property type="match status" value="1"/>
</dbReference>
<evidence type="ECO:0000259" key="8">
    <source>
        <dbReference type="PROSITE" id="PS50928"/>
    </source>
</evidence>
<dbReference type="NCBIfam" id="NF045472">
    <property type="entry name" value="Opp4B"/>
    <property type="match status" value="1"/>
</dbReference>
<keyword evidence="2 7" id="KW-0813">Transport</keyword>
<feature type="transmembrane region" description="Helical" evidence="7">
    <location>
        <begin position="290"/>
        <end position="314"/>
    </location>
</feature>
<dbReference type="EMBL" id="JBFMIA010000004">
    <property type="protein sequence ID" value="MEW9501604.1"/>
    <property type="molecule type" value="Genomic_DNA"/>
</dbReference>
<evidence type="ECO:0000313" key="10">
    <source>
        <dbReference type="Proteomes" id="UP001556040"/>
    </source>
</evidence>
<feature type="transmembrane region" description="Helical" evidence="7">
    <location>
        <begin position="132"/>
        <end position="156"/>
    </location>
</feature>
<dbReference type="Gene3D" id="1.10.3720.10">
    <property type="entry name" value="MetI-like"/>
    <property type="match status" value="1"/>
</dbReference>
<evidence type="ECO:0000256" key="3">
    <source>
        <dbReference type="ARBA" id="ARBA00022475"/>
    </source>
</evidence>
<evidence type="ECO:0000256" key="1">
    <source>
        <dbReference type="ARBA" id="ARBA00004651"/>
    </source>
</evidence>
<keyword evidence="4 7" id="KW-0812">Transmembrane</keyword>
<evidence type="ECO:0000313" key="9">
    <source>
        <dbReference type="EMBL" id="MEW9501604.1"/>
    </source>
</evidence>
<name>A0ABV3Q3Y2_9BACL</name>
<evidence type="ECO:0000256" key="4">
    <source>
        <dbReference type="ARBA" id="ARBA00022692"/>
    </source>
</evidence>
<evidence type="ECO:0000256" key="5">
    <source>
        <dbReference type="ARBA" id="ARBA00022989"/>
    </source>
</evidence>
<dbReference type="PANTHER" id="PTHR43163">
    <property type="entry name" value="DIPEPTIDE TRANSPORT SYSTEM PERMEASE PROTEIN DPPB-RELATED"/>
    <property type="match status" value="1"/>
</dbReference>
<protein>
    <submittedName>
        <fullName evidence="9">Oligopeptide ABC transporter permease</fullName>
    </submittedName>
</protein>
<comment type="subcellular location">
    <subcellularLocation>
        <location evidence="1 7">Cell membrane</location>
        <topology evidence="1 7">Multi-pass membrane protein</topology>
    </subcellularLocation>
</comment>
<gene>
    <name evidence="9" type="primary">opp4B</name>
    <name evidence="9" type="ORF">AB1471_07295</name>
</gene>
<dbReference type="CDD" id="cd06261">
    <property type="entry name" value="TM_PBP2"/>
    <property type="match status" value="1"/>
</dbReference>
<dbReference type="Proteomes" id="UP001556040">
    <property type="component" value="Unassembled WGS sequence"/>
</dbReference>
<comment type="caution">
    <text evidence="9">The sequence shown here is derived from an EMBL/GenBank/DDBJ whole genome shotgun (WGS) entry which is preliminary data.</text>
</comment>
<organism evidence="9 10">
    <name type="scientific">Jeotgalibacillus marinus</name>
    <dbReference type="NCBI Taxonomy" id="86667"/>
    <lineage>
        <taxon>Bacteria</taxon>
        <taxon>Bacillati</taxon>
        <taxon>Bacillota</taxon>
        <taxon>Bacilli</taxon>
        <taxon>Bacillales</taxon>
        <taxon>Caryophanaceae</taxon>
        <taxon>Jeotgalibacillus</taxon>
    </lineage>
</organism>
<keyword evidence="3" id="KW-1003">Cell membrane</keyword>
<sequence length="321" mass="35793">MLKYTIRRIIGMIPMLLLISIVVFLLAKAMPGDSLSGEIDPNNTDPQYIEEMRERLGYNDPLPVQYFDWISGFFQGDFGKSTRYKIPVSELLAERLPNTIFLGVTSLVITYILAFAMGIFAGRKPYTIGDHVIGGLNYIGLAIPSFIAAVFAIYIFSFNLGWIPYAGSVDIQLEKGTLDYWLSRFHHVLMPAVVLGALSTASYTQFLRNDIIENSRKDFVRTARAKGTATSKIYNVHILRNSIIPLITFLGFDIATIISGAIITETIFTYPGIGQLFLNSVSSRDYPTMMAITMMLSTLTLIGNLVADILYGVVDPRIRLD</sequence>
<dbReference type="InterPro" id="IPR000515">
    <property type="entry name" value="MetI-like"/>
</dbReference>
<evidence type="ECO:0000256" key="6">
    <source>
        <dbReference type="ARBA" id="ARBA00023136"/>
    </source>
</evidence>
<keyword evidence="10" id="KW-1185">Reference proteome</keyword>
<dbReference type="InterPro" id="IPR035906">
    <property type="entry name" value="MetI-like_sf"/>
</dbReference>
<dbReference type="RefSeq" id="WP_367779087.1">
    <property type="nucleotide sequence ID" value="NZ_JBFMIA010000004.1"/>
</dbReference>
<comment type="similarity">
    <text evidence="7">Belongs to the binding-protein-dependent transport system permease family.</text>
</comment>
<feature type="transmembrane region" description="Helical" evidence="7">
    <location>
        <begin position="188"/>
        <end position="207"/>
    </location>
</feature>
<dbReference type="PROSITE" id="PS50928">
    <property type="entry name" value="ABC_TM1"/>
    <property type="match status" value="1"/>
</dbReference>
<dbReference type="PANTHER" id="PTHR43163:SF6">
    <property type="entry name" value="DIPEPTIDE TRANSPORT SYSTEM PERMEASE PROTEIN DPPB-RELATED"/>
    <property type="match status" value="1"/>
</dbReference>
<dbReference type="SUPFAM" id="SSF161098">
    <property type="entry name" value="MetI-like"/>
    <property type="match status" value="1"/>
</dbReference>
<proteinExistence type="inferred from homology"/>
<dbReference type="Pfam" id="PF00528">
    <property type="entry name" value="BPD_transp_1"/>
    <property type="match status" value="1"/>
</dbReference>
<reference evidence="9 10" key="1">
    <citation type="journal article" date="1979" name="Int. J. Syst. Evol. Microbiol.">
        <title>Bacillus globisporus subsp. marinus subsp. nov.</title>
        <authorList>
            <person name="Liu H."/>
        </authorList>
    </citation>
    <scope>NUCLEOTIDE SEQUENCE [LARGE SCALE GENOMIC DNA]</scope>
    <source>
        <strain evidence="9 10">DSM 1297</strain>
    </source>
</reference>
<feature type="transmembrane region" description="Helical" evidence="7">
    <location>
        <begin position="100"/>
        <end position="120"/>
    </location>
</feature>
<evidence type="ECO:0000256" key="7">
    <source>
        <dbReference type="RuleBase" id="RU363032"/>
    </source>
</evidence>
<feature type="transmembrane region" description="Helical" evidence="7">
    <location>
        <begin position="243"/>
        <end position="270"/>
    </location>
</feature>
<feature type="domain" description="ABC transmembrane type-1" evidence="8">
    <location>
        <begin position="96"/>
        <end position="307"/>
    </location>
</feature>
<dbReference type="InterPro" id="IPR045621">
    <property type="entry name" value="BPD_transp_1_N"/>
</dbReference>
<keyword evidence="5 7" id="KW-1133">Transmembrane helix</keyword>